<dbReference type="Pfam" id="PF01042">
    <property type="entry name" value="Ribonuc_L-PSP"/>
    <property type="match status" value="1"/>
</dbReference>
<gene>
    <name evidence="1" type="ORF">HNQ50_004417</name>
</gene>
<evidence type="ECO:0000313" key="2">
    <source>
        <dbReference type="Proteomes" id="UP000543030"/>
    </source>
</evidence>
<dbReference type="PANTHER" id="PTHR47328">
    <property type="match status" value="1"/>
</dbReference>
<organism evidence="1 2">
    <name type="scientific">Silvimonas terrae</name>
    <dbReference type="NCBI Taxonomy" id="300266"/>
    <lineage>
        <taxon>Bacteria</taxon>
        <taxon>Pseudomonadati</taxon>
        <taxon>Pseudomonadota</taxon>
        <taxon>Betaproteobacteria</taxon>
        <taxon>Neisseriales</taxon>
        <taxon>Chitinibacteraceae</taxon>
        <taxon>Silvimonas</taxon>
    </lineage>
</organism>
<name>A0A840RKH7_9NEIS</name>
<dbReference type="InterPro" id="IPR035709">
    <property type="entry name" value="YoaB-like"/>
</dbReference>
<dbReference type="PANTHER" id="PTHR47328:SF1">
    <property type="entry name" value="RUTC FAMILY PROTEIN YOAB"/>
    <property type="match status" value="1"/>
</dbReference>
<dbReference type="RefSeq" id="WP_184103549.1">
    <property type="nucleotide sequence ID" value="NZ_JACHHN010000013.1"/>
</dbReference>
<dbReference type="InterPro" id="IPR006175">
    <property type="entry name" value="YjgF/YER057c/UK114"/>
</dbReference>
<dbReference type="SUPFAM" id="SSF55298">
    <property type="entry name" value="YjgF-like"/>
    <property type="match status" value="1"/>
</dbReference>
<reference evidence="1 2" key="1">
    <citation type="submission" date="2020-08" db="EMBL/GenBank/DDBJ databases">
        <title>Genomic Encyclopedia of Type Strains, Phase IV (KMG-IV): sequencing the most valuable type-strain genomes for metagenomic binning, comparative biology and taxonomic classification.</title>
        <authorList>
            <person name="Goeker M."/>
        </authorList>
    </citation>
    <scope>NUCLEOTIDE SEQUENCE [LARGE SCALE GENOMIC DNA]</scope>
    <source>
        <strain evidence="1 2">DSM 18233</strain>
    </source>
</reference>
<keyword evidence="2" id="KW-1185">Reference proteome</keyword>
<dbReference type="AlphaFoldDB" id="A0A840RKH7"/>
<protein>
    <submittedName>
        <fullName evidence="1">Enamine deaminase RidA (YjgF/YER057c/UK114 family)</fullName>
    </submittedName>
</protein>
<comment type="caution">
    <text evidence="1">The sequence shown here is derived from an EMBL/GenBank/DDBJ whole genome shotgun (WGS) entry which is preliminary data.</text>
</comment>
<dbReference type="InterPro" id="IPR035959">
    <property type="entry name" value="RutC-like_sf"/>
</dbReference>
<proteinExistence type="predicted"/>
<accession>A0A840RKH7</accession>
<dbReference type="Proteomes" id="UP000543030">
    <property type="component" value="Unassembled WGS sequence"/>
</dbReference>
<dbReference type="CDD" id="cd06150">
    <property type="entry name" value="YjgF_YER057c_UK114_like_2"/>
    <property type="match status" value="1"/>
</dbReference>
<dbReference type="Gene3D" id="3.30.1330.40">
    <property type="entry name" value="RutC-like"/>
    <property type="match status" value="1"/>
</dbReference>
<dbReference type="EMBL" id="JACHHN010000013">
    <property type="protein sequence ID" value="MBB5193657.1"/>
    <property type="molecule type" value="Genomic_DNA"/>
</dbReference>
<evidence type="ECO:0000313" key="1">
    <source>
        <dbReference type="EMBL" id="MBB5193657.1"/>
    </source>
</evidence>
<sequence length="117" mass="12918">MSSIQRYHVGPRMSEIVVHNNTVYMAGQIAESLDKDTRGQTEEALAAVDRMLAEVGSDKTKILTVTIYLPDVVNEYDAMNAAWSEWVPAGHTPARTTVEARLADPRYKVELSVIAAL</sequence>